<dbReference type="PROSITE" id="PS51371">
    <property type="entry name" value="CBS"/>
    <property type="match status" value="1"/>
</dbReference>
<keyword evidence="3" id="KW-1003">Cell membrane</keyword>
<reference evidence="14 15" key="1">
    <citation type="submission" date="2019-02" db="EMBL/GenBank/DDBJ databases">
        <title>Deep-cultivation of Planctomycetes and their phenomic and genomic characterization uncovers novel biology.</title>
        <authorList>
            <person name="Wiegand S."/>
            <person name="Jogler M."/>
            <person name="Boedeker C."/>
            <person name="Pinto D."/>
            <person name="Vollmers J."/>
            <person name="Rivas-Marin E."/>
            <person name="Kohn T."/>
            <person name="Peeters S.H."/>
            <person name="Heuer A."/>
            <person name="Rast P."/>
            <person name="Oberbeckmann S."/>
            <person name="Bunk B."/>
            <person name="Jeske O."/>
            <person name="Meyerdierks A."/>
            <person name="Storesund J.E."/>
            <person name="Kallscheuer N."/>
            <person name="Luecker S."/>
            <person name="Lage O.M."/>
            <person name="Pohl T."/>
            <person name="Merkel B.J."/>
            <person name="Hornburger P."/>
            <person name="Mueller R.-W."/>
            <person name="Bruemmer F."/>
            <person name="Labrenz M."/>
            <person name="Spormann A.M."/>
            <person name="Op den Camp H."/>
            <person name="Overmann J."/>
            <person name="Amann R."/>
            <person name="Jetten M.S.M."/>
            <person name="Mascher T."/>
            <person name="Medema M.H."/>
            <person name="Devos D.P."/>
            <person name="Kaster A.-K."/>
            <person name="Ovreas L."/>
            <person name="Rohde M."/>
            <person name="Galperin M.Y."/>
            <person name="Jogler C."/>
        </authorList>
    </citation>
    <scope>NUCLEOTIDE SEQUENCE [LARGE SCALE GENOMIC DNA]</scope>
    <source>
        <strain evidence="14 15">Pan265</strain>
    </source>
</reference>
<dbReference type="Pfam" id="PF00571">
    <property type="entry name" value="CBS"/>
    <property type="match status" value="1"/>
</dbReference>
<evidence type="ECO:0000256" key="6">
    <source>
        <dbReference type="ARBA" id="ARBA00022989"/>
    </source>
</evidence>
<dbReference type="Proteomes" id="UP000320386">
    <property type="component" value="Chromosome"/>
</dbReference>
<evidence type="ECO:0000313" key="14">
    <source>
        <dbReference type="EMBL" id="QDU70926.1"/>
    </source>
</evidence>
<evidence type="ECO:0000256" key="3">
    <source>
        <dbReference type="ARBA" id="ARBA00022475"/>
    </source>
</evidence>
<dbReference type="Gene3D" id="3.10.580.10">
    <property type="entry name" value="CBS-domain"/>
    <property type="match status" value="1"/>
</dbReference>
<dbReference type="GO" id="GO:0050660">
    <property type="term" value="F:flavin adenine dinucleotide binding"/>
    <property type="evidence" value="ECO:0007669"/>
    <property type="project" value="InterPro"/>
</dbReference>
<feature type="transmembrane region" description="Helical" evidence="11">
    <location>
        <begin position="6"/>
        <end position="32"/>
    </location>
</feature>
<dbReference type="InterPro" id="IPR016169">
    <property type="entry name" value="FAD-bd_PCMH_sub2"/>
</dbReference>
<dbReference type="PROSITE" id="PS51846">
    <property type="entry name" value="CNNM"/>
    <property type="match status" value="1"/>
</dbReference>
<dbReference type="PANTHER" id="PTHR22777:SF32">
    <property type="entry name" value="UPF0053 INNER MEMBRANE PROTEIN YFJD"/>
    <property type="match status" value="1"/>
</dbReference>
<evidence type="ECO:0000256" key="8">
    <source>
        <dbReference type="ARBA" id="ARBA00023136"/>
    </source>
</evidence>
<keyword evidence="7 9" id="KW-0129">CBS domain</keyword>
<evidence type="ECO:0000256" key="2">
    <source>
        <dbReference type="ARBA" id="ARBA00006337"/>
    </source>
</evidence>
<sequence length="434" mass="47698">MDPTLWLMLAFLPVLIVASGFFSGSETALFSLSRHQRLVLERRKGASAAAIGVLLSETRGLLITLLLGNMTVNVLFFAVSSAATIRISERPWADAWVLSVLSLLPLLIIILLGEVLPKLVASRSRVTWSGYASIPLLMVHRALTPVRMVAQHGVITPLARLIAPRTRVAGLSTDELESLLRLSEDHGILDTEEERLLLQVLELGQLRVEDLMIPRVDIKAFDVREDPQALMTLIRDTGLRHIPVKDDSLDTIVGLLYSRQVLVAQPTTHEAVNRLIRQVHYVPAVTTADKALVELRRSGTTFAIVVDEYGGTAGLITLEDIVEHMVGDIAGEFEASGRPEVRMIGLGRWRVDGDLAVHDWPDLFGRELNLGAEALEALDSTTLGGLVMDQLGRLPEEGDELVVGNVRLRVERMARNRVVTVVVSMVRRGEGGTR</sequence>
<dbReference type="InterPro" id="IPR036318">
    <property type="entry name" value="FAD-bd_PCMH-like_sf"/>
</dbReference>
<dbReference type="EMBL" id="CP036280">
    <property type="protein sequence ID" value="QDU70926.1"/>
    <property type="molecule type" value="Genomic_DNA"/>
</dbReference>
<dbReference type="Gene3D" id="3.30.465.10">
    <property type="match status" value="1"/>
</dbReference>
<keyword evidence="4 10" id="KW-0812">Transmembrane</keyword>
<comment type="similarity">
    <text evidence="2">Belongs to the UPF0053 family.</text>
</comment>
<evidence type="ECO:0000256" key="10">
    <source>
        <dbReference type="PROSITE-ProRule" id="PRU01193"/>
    </source>
</evidence>
<feature type="transmembrane region" description="Helical" evidence="11">
    <location>
        <begin position="61"/>
        <end position="83"/>
    </location>
</feature>
<evidence type="ECO:0000259" key="12">
    <source>
        <dbReference type="PROSITE" id="PS51371"/>
    </source>
</evidence>
<dbReference type="InterPro" id="IPR005170">
    <property type="entry name" value="Transptr-assoc_dom"/>
</dbReference>
<keyword evidence="15" id="KW-1185">Reference proteome</keyword>
<evidence type="ECO:0000256" key="11">
    <source>
        <dbReference type="SAM" id="Phobius"/>
    </source>
</evidence>
<keyword evidence="5" id="KW-0677">Repeat</keyword>
<dbReference type="AlphaFoldDB" id="A0A518BVC7"/>
<gene>
    <name evidence="14" type="primary">corC_2</name>
    <name evidence="14" type="ORF">Pan265_07700</name>
</gene>
<dbReference type="Pfam" id="PF01595">
    <property type="entry name" value="CNNM"/>
    <property type="match status" value="1"/>
</dbReference>
<evidence type="ECO:0000256" key="1">
    <source>
        <dbReference type="ARBA" id="ARBA00004651"/>
    </source>
</evidence>
<dbReference type="Pfam" id="PF03471">
    <property type="entry name" value="CorC_HlyC"/>
    <property type="match status" value="1"/>
</dbReference>
<evidence type="ECO:0000259" key="13">
    <source>
        <dbReference type="PROSITE" id="PS51846"/>
    </source>
</evidence>
<evidence type="ECO:0000313" key="15">
    <source>
        <dbReference type="Proteomes" id="UP000320386"/>
    </source>
</evidence>
<dbReference type="PANTHER" id="PTHR22777">
    <property type="entry name" value="HEMOLYSIN-RELATED"/>
    <property type="match status" value="1"/>
</dbReference>
<dbReference type="SMART" id="SM01091">
    <property type="entry name" value="CorC_HlyC"/>
    <property type="match status" value="1"/>
</dbReference>
<proteinExistence type="inferred from homology"/>
<dbReference type="CDD" id="cd04590">
    <property type="entry name" value="CBS_pair_CorC_HlyC_assoc"/>
    <property type="match status" value="1"/>
</dbReference>
<feature type="transmembrane region" description="Helical" evidence="11">
    <location>
        <begin position="95"/>
        <end position="116"/>
    </location>
</feature>
<dbReference type="InterPro" id="IPR000644">
    <property type="entry name" value="CBS_dom"/>
</dbReference>
<evidence type="ECO:0000256" key="4">
    <source>
        <dbReference type="ARBA" id="ARBA00022692"/>
    </source>
</evidence>
<comment type="subcellular location">
    <subcellularLocation>
        <location evidence="1">Cell membrane</location>
        <topology evidence="1">Multi-pass membrane protein</topology>
    </subcellularLocation>
</comment>
<evidence type="ECO:0000256" key="9">
    <source>
        <dbReference type="PROSITE-ProRule" id="PRU00703"/>
    </source>
</evidence>
<dbReference type="InterPro" id="IPR044751">
    <property type="entry name" value="Ion_transp-like_CBS"/>
</dbReference>
<name>A0A518BVC7_9BACT</name>
<organism evidence="14 15">
    <name type="scientific">Mucisphaera calidilacus</name>
    <dbReference type="NCBI Taxonomy" id="2527982"/>
    <lineage>
        <taxon>Bacteria</taxon>
        <taxon>Pseudomonadati</taxon>
        <taxon>Planctomycetota</taxon>
        <taxon>Phycisphaerae</taxon>
        <taxon>Phycisphaerales</taxon>
        <taxon>Phycisphaeraceae</taxon>
        <taxon>Mucisphaera</taxon>
    </lineage>
</organism>
<dbReference type="SUPFAM" id="SSF56176">
    <property type="entry name" value="FAD-binding/transporter-associated domain-like"/>
    <property type="match status" value="1"/>
</dbReference>
<dbReference type="SUPFAM" id="SSF54631">
    <property type="entry name" value="CBS-domain pair"/>
    <property type="match status" value="1"/>
</dbReference>
<dbReference type="InterPro" id="IPR002550">
    <property type="entry name" value="CNNM"/>
</dbReference>
<keyword evidence="8 10" id="KW-0472">Membrane</keyword>
<accession>A0A518BVC7</accession>
<evidence type="ECO:0000256" key="7">
    <source>
        <dbReference type="ARBA" id="ARBA00023122"/>
    </source>
</evidence>
<feature type="domain" description="CNNM transmembrane" evidence="13">
    <location>
        <begin position="1"/>
        <end position="193"/>
    </location>
</feature>
<dbReference type="KEGG" id="mcad:Pan265_07700"/>
<evidence type="ECO:0000256" key="5">
    <source>
        <dbReference type="ARBA" id="ARBA00022737"/>
    </source>
</evidence>
<protein>
    <submittedName>
        <fullName evidence="14">Magnesium and cobalt efflux protein CorC</fullName>
    </submittedName>
</protein>
<feature type="domain" description="CBS" evidence="12">
    <location>
        <begin position="275"/>
        <end position="331"/>
    </location>
</feature>
<dbReference type="InterPro" id="IPR046342">
    <property type="entry name" value="CBS_dom_sf"/>
</dbReference>
<keyword evidence="6 10" id="KW-1133">Transmembrane helix</keyword>
<dbReference type="GO" id="GO:0005886">
    <property type="term" value="C:plasma membrane"/>
    <property type="evidence" value="ECO:0007669"/>
    <property type="project" value="UniProtKB-SubCell"/>
</dbReference>
<dbReference type="RefSeq" id="WP_236254651.1">
    <property type="nucleotide sequence ID" value="NZ_CP036280.1"/>
</dbReference>